<name>A0ACC3DT87_9PEZI</name>
<proteinExistence type="predicted"/>
<sequence length="169" mass="18521">MAKEKPSKSVPNKSQHLRISYLYQAANYLSTQRKTNAGGEKTSMEINRNQLQNNEASSRPPGNTVSLASTLGTISQRTQIRISKDIKRSICKRCNTLLVPGITAQNSIENKSINGQKPWADVLVVQCIACSAAKRFPVGAKRQESKAERAAAKEASRLNSLEERIASHG</sequence>
<organism evidence="1 2">
    <name type="scientific">Coniosporium uncinatum</name>
    <dbReference type="NCBI Taxonomy" id="93489"/>
    <lineage>
        <taxon>Eukaryota</taxon>
        <taxon>Fungi</taxon>
        <taxon>Dikarya</taxon>
        <taxon>Ascomycota</taxon>
        <taxon>Pezizomycotina</taxon>
        <taxon>Dothideomycetes</taxon>
        <taxon>Dothideomycetes incertae sedis</taxon>
        <taxon>Coniosporium</taxon>
    </lineage>
</organism>
<dbReference type="EMBL" id="JAWDJW010000855">
    <property type="protein sequence ID" value="KAK3079904.1"/>
    <property type="molecule type" value="Genomic_DNA"/>
</dbReference>
<keyword evidence="2" id="KW-1185">Reference proteome</keyword>
<comment type="caution">
    <text evidence="1">The sequence shown here is derived from an EMBL/GenBank/DDBJ whole genome shotgun (WGS) entry which is preliminary data.</text>
</comment>
<gene>
    <name evidence="1" type="ORF">LTS18_003634</name>
</gene>
<evidence type="ECO:0000313" key="1">
    <source>
        <dbReference type="EMBL" id="KAK3079904.1"/>
    </source>
</evidence>
<protein>
    <submittedName>
        <fullName evidence="1">Uncharacterized protein</fullName>
    </submittedName>
</protein>
<evidence type="ECO:0000313" key="2">
    <source>
        <dbReference type="Proteomes" id="UP001186974"/>
    </source>
</evidence>
<dbReference type="Proteomes" id="UP001186974">
    <property type="component" value="Unassembled WGS sequence"/>
</dbReference>
<reference evidence="1" key="1">
    <citation type="submission" date="2024-09" db="EMBL/GenBank/DDBJ databases">
        <title>Black Yeasts Isolated from many extreme environments.</title>
        <authorList>
            <person name="Coleine C."/>
            <person name="Stajich J.E."/>
            <person name="Selbmann L."/>
        </authorList>
    </citation>
    <scope>NUCLEOTIDE SEQUENCE</scope>
    <source>
        <strain evidence="1">CCFEE 5737</strain>
    </source>
</reference>
<accession>A0ACC3DT87</accession>